<evidence type="ECO:0000256" key="3">
    <source>
        <dbReference type="ARBA" id="ARBA00022692"/>
    </source>
</evidence>
<dbReference type="Pfam" id="PF04061">
    <property type="entry name" value="ORMDL"/>
    <property type="match status" value="1"/>
</dbReference>
<dbReference type="InterPro" id="IPR007203">
    <property type="entry name" value="ORMDL"/>
</dbReference>
<dbReference type="EMBL" id="JAODUP010000200">
    <property type="protein sequence ID" value="KAK2157045.1"/>
    <property type="molecule type" value="Genomic_DNA"/>
</dbReference>
<accession>A0AAD9N520</accession>
<dbReference type="GO" id="GO:0005789">
    <property type="term" value="C:endoplasmic reticulum membrane"/>
    <property type="evidence" value="ECO:0007669"/>
    <property type="project" value="InterPro"/>
</dbReference>
<feature type="transmembrane region" description="Helical" evidence="6">
    <location>
        <begin position="125"/>
        <end position="148"/>
    </location>
</feature>
<evidence type="ECO:0000313" key="7">
    <source>
        <dbReference type="EMBL" id="KAK2157045.1"/>
    </source>
</evidence>
<feature type="transmembrane region" description="Helical" evidence="6">
    <location>
        <begin position="23"/>
        <end position="51"/>
    </location>
</feature>
<keyword evidence="5 6" id="KW-0472">Membrane</keyword>
<sequence>MNVGVAHSDPNPNTTYFNSRGMWLTYTIVVGIIHYVFLSLPFLSVAMSWTLTNVIHNFLMFIILHVEKGTPFETTDQGKYRDKTVWEQLDKGTHFSASKKFLTVVPIVLFFLASFYTKYDPYHFIINALSLILVLVPKLPMLHGVRLFGINKY</sequence>
<keyword evidence="4 6" id="KW-1133">Transmembrane helix</keyword>
<organism evidence="7 8">
    <name type="scientific">Paralvinella palmiformis</name>
    <dbReference type="NCBI Taxonomy" id="53620"/>
    <lineage>
        <taxon>Eukaryota</taxon>
        <taxon>Metazoa</taxon>
        <taxon>Spiralia</taxon>
        <taxon>Lophotrochozoa</taxon>
        <taxon>Annelida</taxon>
        <taxon>Polychaeta</taxon>
        <taxon>Sedentaria</taxon>
        <taxon>Canalipalpata</taxon>
        <taxon>Terebellida</taxon>
        <taxon>Terebelliformia</taxon>
        <taxon>Alvinellidae</taxon>
        <taxon>Paralvinella</taxon>
    </lineage>
</organism>
<reference evidence="7" key="1">
    <citation type="journal article" date="2023" name="Mol. Biol. Evol.">
        <title>Third-Generation Sequencing Reveals the Adaptive Role of the Epigenome in Three Deep-Sea Polychaetes.</title>
        <authorList>
            <person name="Perez M."/>
            <person name="Aroh O."/>
            <person name="Sun Y."/>
            <person name="Lan Y."/>
            <person name="Juniper S.K."/>
            <person name="Young C.R."/>
            <person name="Angers B."/>
            <person name="Qian P.Y."/>
        </authorList>
    </citation>
    <scope>NUCLEOTIDE SEQUENCE</scope>
    <source>
        <strain evidence="7">P08H-3</strain>
    </source>
</reference>
<dbReference type="PANTHER" id="PTHR12665">
    <property type="entry name" value="ORMDL PROTEINS"/>
    <property type="match status" value="1"/>
</dbReference>
<dbReference type="PIRSF" id="PIRSF018147">
    <property type="entry name" value="ORMDL"/>
    <property type="match status" value="1"/>
</dbReference>
<evidence type="ECO:0000256" key="4">
    <source>
        <dbReference type="ARBA" id="ARBA00022989"/>
    </source>
</evidence>
<evidence type="ECO:0000313" key="8">
    <source>
        <dbReference type="Proteomes" id="UP001208570"/>
    </source>
</evidence>
<dbReference type="GO" id="GO:2000303">
    <property type="term" value="P:regulation of ceramide biosynthetic process"/>
    <property type="evidence" value="ECO:0007669"/>
    <property type="project" value="UniProtKB-ARBA"/>
</dbReference>
<evidence type="ECO:0000256" key="5">
    <source>
        <dbReference type="ARBA" id="ARBA00023136"/>
    </source>
</evidence>
<proteinExistence type="inferred from homology"/>
<protein>
    <recommendedName>
        <fullName evidence="9">ORM1-like protein</fullName>
    </recommendedName>
</protein>
<keyword evidence="3 6" id="KW-0812">Transmembrane</keyword>
<evidence type="ECO:0000256" key="6">
    <source>
        <dbReference type="SAM" id="Phobius"/>
    </source>
</evidence>
<comment type="subcellular location">
    <subcellularLocation>
        <location evidence="1">Membrane</location>
        <topology evidence="1">Multi-pass membrane protein</topology>
    </subcellularLocation>
</comment>
<evidence type="ECO:0008006" key="9">
    <source>
        <dbReference type="Google" id="ProtNLM"/>
    </source>
</evidence>
<evidence type="ECO:0000256" key="1">
    <source>
        <dbReference type="ARBA" id="ARBA00004141"/>
    </source>
</evidence>
<dbReference type="AlphaFoldDB" id="A0AAD9N520"/>
<dbReference type="Proteomes" id="UP001208570">
    <property type="component" value="Unassembled WGS sequence"/>
</dbReference>
<feature type="transmembrane region" description="Helical" evidence="6">
    <location>
        <begin position="101"/>
        <end position="119"/>
    </location>
</feature>
<evidence type="ECO:0000256" key="2">
    <source>
        <dbReference type="ARBA" id="ARBA00007649"/>
    </source>
</evidence>
<keyword evidence="8" id="KW-1185">Reference proteome</keyword>
<name>A0AAD9N520_9ANNE</name>
<comment type="similarity">
    <text evidence="2">Belongs to the ORM family.</text>
</comment>
<gene>
    <name evidence="7" type="ORF">LSH36_200g04113</name>
</gene>
<comment type="caution">
    <text evidence="7">The sequence shown here is derived from an EMBL/GenBank/DDBJ whole genome shotgun (WGS) entry which is preliminary data.</text>
</comment>